<dbReference type="AlphaFoldDB" id="A0A438GIN7"/>
<evidence type="ECO:0000313" key="1">
    <source>
        <dbReference type="EMBL" id="RVW72076.1"/>
    </source>
</evidence>
<protein>
    <submittedName>
        <fullName evidence="1">Uncharacterized protein</fullName>
    </submittedName>
</protein>
<dbReference type="EMBL" id="QGNW01000423">
    <property type="protein sequence ID" value="RVW72076.1"/>
    <property type="molecule type" value="Genomic_DNA"/>
</dbReference>
<evidence type="ECO:0000313" key="2">
    <source>
        <dbReference type="Proteomes" id="UP000288805"/>
    </source>
</evidence>
<name>A0A438GIN7_VITVI</name>
<proteinExistence type="predicted"/>
<comment type="caution">
    <text evidence="1">The sequence shown here is derived from an EMBL/GenBank/DDBJ whole genome shotgun (WGS) entry which is preliminary data.</text>
</comment>
<gene>
    <name evidence="1" type="ORF">CK203_054766</name>
</gene>
<accession>A0A438GIN7</accession>
<organism evidence="1 2">
    <name type="scientific">Vitis vinifera</name>
    <name type="common">Grape</name>
    <dbReference type="NCBI Taxonomy" id="29760"/>
    <lineage>
        <taxon>Eukaryota</taxon>
        <taxon>Viridiplantae</taxon>
        <taxon>Streptophyta</taxon>
        <taxon>Embryophyta</taxon>
        <taxon>Tracheophyta</taxon>
        <taxon>Spermatophyta</taxon>
        <taxon>Magnoliopsida</taxon>
        <taxon>eudicotyledons</taxon>
        <taxon>Gunneridae</taxon>
        <taxon>Pentapetalae</taxon>
        <taxon>rosids</taxon>
        <taxon>Vitales</taxon>
        <taxon>Vitaceae</taxon>
        <taxon>Viteae</taxon>
        <taxon>Vitis</taxon>
    </lineage>
</organism>
<dbReference type="Proteomes" id="UP000288805">
    <property type="component" value="Unassembled WGS sequence"/>
</dbReference>
<reference evidence="1 2" key="1">
    <citation type="journal article" date="2018" name="PLoS Genet.">
        <title>Population sequencing reveals clonal diversity and ancestral inbreeding in the grapevine cultivar Chardonnay.</title>
        <authorList>
            <person name="Roach M.J."/>
            <person name="Johnson D.L."/>
            <person name="Bohlmann J."/>
            <person name="van Vuuren H.J."/>
            <person name="Jones S.J."/>
            <person name="Pretorius I.S."/>
            <person name="Schmidt S.A."/>
            <person name="Borneman A.R."/>
        </authorList>
    </citation>
    <scope>NUCLEOTIDE SEQUENCE [LARGE SCALE GENOMIC DNA]</scope>
    <source>
        <strain evidence="2">cv. Chardonnay</strain>
        <tissue evidence="1">Leaf</tissue>
    </source>
</reference>
<sequence>MRHPPSHLPQCPILELLLANDPIAKALLGSINKRLDEMLSTLFSPYIISYEPPRGFQLPKFMMYDGTNDLFDHLMHFRQLMMLDVSNGVLLCKVFSASLHCSTLS</sequence>